<proteinExistence type="inferred from homology"/>
<gene>
    <name evidence="11" type="ORF">PEDI_16480</name>
</gene>
<keyword evidence="3" id="KW-0812">Transmembrane</keyword>
<organism evidence="11 12">
    <name type="scientific">Persicobacter diffluens</name>
    <dbReference type="NCBI Taxonomy" id="981"/>
    <lineage>
        <taxon>Bacteria</taxon>
        <taxon>Pseudomonadati</taxon>
        <taxon>Bacteroidota</taxon>
        <taxon>Cytophagia</taxon>
        <taxon>Cytophagales</taxon>
        <taxon>Persicobacteraceae</taxon>
        <taxon>Persicobacter</taxon>
    </lineage>
</organism>
<keyword evidence="6" id="KW-1133">Transmembrane helix</keyword>
<feature type="domain" description="Malectin" evidence="10">
    <location>
        <begin position="290"/>
        <end position="418"/>
    </location>
</feature>
<dbReference type="InterPro" id="IPR021720">
    <property type="entry name" value="Malectin_dom"/>
</dbReference>
<dbReference type="AlphaFoldDB" id="A0AAN4VXY0"/>
<keyword evidence="12" id="KW-1185">Reference proteome</keyword>
<reference evidence="11 12" key="1">
    <citation type="submission" date="2021-12" db="EMBL/GenBank/DDBJ databases">
        <title>Genome sequencing of bacteria with rrn-lacking chromosome and rrn-plasmid.</title>
        <authorList>
            <person name="Anda M."/>
            <person name="Iwasaki W."/>
        </authorList>
    </citation>
    <scope>NUCLEOTIDE SEQUENCE [LARGE SCALE GENOMIC DNA]</scope>
    <source>
        <strain evidence="11 12">NBRC 15940</strain>
    </source>
</reference>
<comment type="caution">
    <text evidence="11">The sequence shown here is derived from an EMBL/GenBank/DDBJ whole genome shotgun (WGS) entry which is preliminary data.</text>
</comment>
<keyword evidence="4" id="KW-0732">Signal</keyword>
<evidence type="ECO:0000256" key="3">
    <source>
        <dbReference type="ARBA" id="ARBA00022692"/>
    </source>
</evidence>
<keyword evidence="8" id="KW-0325">Glycoprotein</keyword>
<accession>A0AAN4VXY0</accession>
<evidence type="ECO:0000256" key="4">
    <source>
        <dbReference type="ARBA" id="ARBA00022729"/>
    </source>
</evidence>
<dbReference type="RefSeq" id="WP_338236716.1">
    <property type="nucleotide sequence ID" value="NZ_BQKE01000001.1"/>
</dbReference>
<evidence type="ECO:0000256" key="6">
    <source>
        <dbReference type="ARBA" id="ARBA00022989"/>
    </source>
</evidence>
<evidence type="ECO:0000256" key="7">
    <source>
        <dbReference type="ARBA" id="ARBA00023136"/>
    </source>
</evidence>
<dbReference type="EMBL" id="BQKE01000001">
    <property type="protein sequence ID" value="GJM61096.1"/>
    <property type="molecule type" value="Genomic_DNA"/>
</dbReference>
<dbReference type="GO" id="GO:0030246">
    <property type="term" value="F:carbohydrate binding"/>
    <property type="evidence" value="ECO:0007669"/>
    <property type="project" value="InterPro"/>
</dbReference>
<keyword evidence="7" id="KW-0472">Membrane</keyword>
<evidence type="ECO:0000313" key="11">
    <source>
        <dbReference type="EMBL" id="GJM61096.1"/>
    </source>
</evidence>
<evidence type="ECO:0000256" key="5">
    <source>
        <dbReference type="ARBA" id="ARBA00022824"/>
    </source>
</evidence>
<protein>
    <recommendedName>
        <fullName evidence="10">Malectin domain-containing protein</fullName>
    </recommendedName>
</protein>
<evidence type="ECO:0000313" key="12">
    <source>
        <dbReference type="Proteomes" id="UP001310022"/>
    </source>
</evidence>
<feature type="domain" description="Malectin" evidence="10">
    <location>
        <begin position="618"/>
        <end position="755"/>
    </location>
</feature>
<dbReference type="Proteomes" id="UP001310022">
    <property type="component" value="Unassembled WGS sequence"/>
</dbReference>
<keyword evidence="9" id="KW-0119">Carbohydrate metabolism</keyword>
<dbReference type="PANTHER" id="PTHR13460">
    <property type="match status" value="1"/>
</dbReference>
<evidence type="ECO:0000256" key="2">
    <source>
        <dbReference type="ARBA" id="ARBA00009141"/>
    </source>
</evidence>
<dbReference type="Pfam" id="PF11721">
    <property type="entry name" value="Malectin"/>
    <property type="match status" value="3"/>
</dbReference>
<keyword evidence="5" id="KW-0256">Endoplasmic reticulum</keyword>
<evidence type="ECO:0000256" key="1">
    <source>
        <dbReference type="ARBA" id="ARBA00004115"/>
    </source>
</evidence>
<dbReference type="InterPro" id="IPR039155">
    <property type="entry name" value="MLEC"/>
</dbReference>
<dbReference type="InterPro" id="IPR026444">
    <property type="entry name" value="Secre_tail"/>
</dbReference>
<dbReference type="Gene3D" id="2.60.120.430">
    <property type="entry name" value="Galactose-binding lectin"/>
    <property type="match status" value="3"/>
</dbReference>
<evidence type="ECO:0000259" key="10">
    <source>
        <dbReference type="Pfam" id="PF11721"/>
    </source>
</evidence>
<evidence type="ECO:0000256" key="9">
    <source>
        <dbReference type="ARBA" id="ARBA00023277"/>
    </source>
</evidence>
<dbReference type="NCBIfam" id="TIGR04183">
    <property type="entry name" value="Por_Secre_tail"/>
    <property type="match status" value="1"/>
</dbReference>
<feature type="domain" description="Malectin" evidence="10">
    <location>
        <begin position="447"/>
        <end position="591"/>
    </location>
</feature>
<sequence>MKNSLRSFFVRFLFVVISWPAFSYHSYAGIEPITIKQVAFGNSSCGKASGFVEVEVKGGLPPYQYDWVDEMGNPLEGTTSLDGLSYGYYFLKVTDQLDLEGDYTVQIFSSDDNTGPVFTSFPEDIDVPRLDPKHWNLSVSPDVTLKPTAEDECTEIRGLCYTDKAEEVDCNTTRVFRTWTAYDYDGNTTERVQIIQVIGEKIFEPYYPRGYKVYTRDASGTAVFYDAEAYWGIEEAIVETSIPSGSKFGIGTHEVAMRMVSECNQVIEDTFTIEVIQESNSRNLRTPLYLNAGSLQNFFSDEGKHFEEDRFFYGGALKELPYRLISGTIEDRILREFREGEDFSYKIPVEAGLRYRIVLEFAELEYDAVGERVFDIWLDGFEVYENFDVVQEAGGRAIAHQVVLEVVSEDDMLDIRFVQEEGSPGLAMVNAVTVIPEQIREGVFLNASGVEPVLTDDFELFEPDNFARGGGSYTDMSRPEIGNTDLDELFWSERYGEFEYRLNTEVGQNYELTLYFAEIFHQAVGKRLFDVYLNDQRILENYDIIGKAGKPFEAAVENFNFKATEGITRIKFKKPVNLPSGVDGNPKLSAMKFVKSFNQDPPQSGTLINANAVDGYIASSGDLFSADKYFEGGRPFSLGGNVAIQGTEDPQLYLTERFGKDFSYVIPAETNRFYQVELHFTEVYWDAPGNRFFNVDIEGEQVIQALDIFREAGGSHQALVKRFIVQAKDQELNLRFYVDGGETNLCADNAKISAIRVTNASPVNELWTLGFLQTINAEFSLEDQAIMFPNPTKDYVNFNIEINDPSEFAMQILSMDGKVRIVDSSLFSMVDNLLQVNLFPYGLENGTYMVRYWIDGKEQESQRLMIVD</sequence>
<name>A0AAN4VXY0_9BACT</name>
<evidence type="ECO:0000256" key="8">
    <source>
        <dbReference type="ARBA" id="ARBA00023180"/>
    </source>
</evidence>
<dbReference type="PANTHER" id="PTHR13460:SF0">
    <property type="entry name" value="MALECTIN"/>
    <property type="match status" value="1"/>
</dbReference>
<comment type="subcellular location">
    <subcellularLocation>
        <location evidence="1">Endoplasmic reticulum membrane</location>
        <topology evidence="1">Single-pass type I membrane protein</topology>
    </subcellularLocation>
</comment>
<dbReference type="GO" id="GO:0016020">
    <property type="term" value="C:membrane"/>
    <property type="evidence" value="ECO:0007669"/>
    <property type="project" value="TreeGrafter"/>
</dbReference>
<comment type="similarity">
    <text evidence="2">Belongs to the malectin family.</text>
</comment>